<dbReference type="Gene3D" id="1.10.472.50">
    <property type="entry name" value="HD-domain/PDEase-like"/>
    <property type="match status" value="1"/>
</dbReference>
<organism evidence="2 3">
    <name type="scientific">Peribacillus glennii</name>
    <dbReference type="NCBI Taxonomy" id="2303991"/>
    <lineage>
        <taxon>Bacteria</taxon>
        <taxon>Bacillati</taxon>
        <taxon>Bacillota</taxon>
        <taxon>Bacilli</taxon>
        <taxon>Bacillales</taxon>
        <taxon>Bacillaceae</taxon>
        <taxon>Peribacillus</taxon>
    </lineage>
</organism>
<dbReference type="Proteomes" id="UP000262939">
    <property type="component" value="Unassembled WGS sequence"/>
</dbReference>
<evidence type="ECO:0000313" key="3">
    <source>
        <dbReference type="Proteomes" id="UP000262939"/>
    </source>
</evidence>
<dbReference type="PROSITE" id="PS51831">
    <property type="entry name" value="HD"/>
    <property type="match status" value="1"/>
</dbReference>
<dbReference type="Gene3D" id="1.20.58.1910">
    <property type="match status" value="1"/>
</dbReference>
<evidence type="ECO:0000313" key="2">
    <source>
        <dbReference type="EMBL" id="RFU65464.1"/>
    </source>
</evidence>
<reference evidence="2 3" key="1">
    <citation type="submission" date="2018-08" db="EMBL/GenBank/DDBJ databases">
        <title>Bacillus chawlae sp. nov., Bacillus glennii sp. nov., and Bacillus saganii sp. nov. Isolated from the Vehicle Assembly Building at Kennedy Space Center where the Viking Spacecraft were Assembled.</title>
        <authorList>
            <person name="Seuylemezian A."/>
            <person name="Vaishampayan P."/>
        </authorList>
    </citation>
    <scope>NUCLEOTIDE SEQUENCE [LARGE SCALE GENOMIC DNA]</scope>
    <source>
        <strain evidence="2 3">V44-8</strain>
    </source>
</reference>
<dbReference type="EMBL" id="QVTD01000003">
    <property type="protein sequence ID" value="RFU65464.1"/>
    <property type="molecule type" value="Genomic_DNA"/>
</dbReference>
<dbReference type="InterPro" id="IPR003607">
    <property type="entry name" value="HD/PDEase_dom"/>
</dbReference>
<dbReference type="PANTHER" id="PTHR33594:SF1">
    <property type="entry name" value="HD_PDEASE DOMAIN-CONTAINING PROTEIN"/>
    <property type="match status" value="1"/>
</dbReference>
<dbReference type="InterPro" id="IPR006674">
    <property type="entry name" value="HD_domain"/>
</dbReference>
<accession>A0A372LHK0</accession>
<comment type="caution">
    <text evidence="2">The sequence shown here is derived from an EMBL/GenBank/DDBJ whole genome shotgun (WGS) entry which is preliminary data.</text>
</comment>
<dbReference type="SMART" id="SM00471">
    <property type="entry name" value="HDc"/>
    <property type="match status" value="1"/>
</dbReference>
<dbReference type="AlphaFoldDB" id="A0A372LHK0"/>
<dbReference type="Pfam" id="PF01966">
    <property type="entry name" value="HD"/>
    <property type="match status" value="1"/>
</dbReference>
<proteinExistence type="predicted"/>
<sequence>MNQFYIDMAQAFVKKQLGYDTSGHDWYHIDRVRKLSLRLARTENQGDLFVIEMAALLHDIPDSKLHQSEDEGWQILREWFSEIKLPEETEKAVTDIISTISFSAFIDELPSIEAKIVQDADRLDAIGAIGIARTFAYGGKKGQAIYDPDIEARKNMTKQDYRSGKSSSIHHFYEKLLKLKGMLHTKTAKKMAAERHEYMEIFLQQFYKEWDVTE</sequence>
<dbReference type="RefSeq" id="WP_117321639.1">
    <property type="nucleotide sequence ID" value="NZ_QVTD01000003.1"/>
</dbReference>
<dbReference type="SUPFAM" id="SSF109604">
    <property type="entry name" value="HD-domain/PDEase-like"/>
    <property type="match status" value="1"/>
</dbReference>
<dbReference type="OrthoDB" id="9797344at2"/>
<keyword evidence="3" id="KW-1185">Reference proteome</keyword>
<evidence type="ECO:0000259" key="1">
    <source>
        <dbReference type="PROSITE" id="PS51831"/>
    </source>
</evidence>
<name>A0A372LHK0_9BACI</name>
<dbReference type="CDD" id="cd00077">
    <property type="entry name" value="HDc"/>
    <property type="match status" value="1"/>
</dbReference>
<feature type="domain" description="HD" evidence="1">
    <location>
        <begin position="25"/>
        <end position="126"/>
    </location>
</feature>
<protein>
    <submittedName>
        <fullName evidence="2">HD domain-containing protein</fullName>
    </submittedName>
</protein>
<gene>
    <name evidence="2" type="ORF">D0466_06135</name>
</gene>
<dbReference type="PANTHER" id="PTHR33594">
    <property type="entry name" value="SUPERFAMILY HYDROLASE, PUTATIVE (AFU_ORTHOLOGUE AFUA_1G03035)-RELATED"/>
    <property type="match status" value="1"/>
</dbReference>